<name>A0A9P8C0R5_9HELO</name>
<dbReference type="OrthoDB" id="10058185at2759"/>
<dbReference type="AlphaFoldDB" id="A0A9P8C0R5"/>
<proteinExistence type="predicted"/>
<evidence type="ECO:0000313" key="1">
    <source>
        <dbReference type="EMBL" id="KAG9229663.1"/>
    </source>
</evidence>
<organism evidence="1 2">
    <name type="scientific">Amylocarpus encephaloides</name>
    <dbReference type="NCBI Taxonomy" id="45428"/>
    <lineage>
        <taxon>Eukaryota</taxon>
        <taxon>Fungi</taxon>
        <taxon>Dikarya</taxon>
        <taxon>Ascomycota</taxon>
        <taxon>Pezizomycotina</taxon>
        <taxon>Leotiomycetes</taxon>
        <taxon>Helotiales</taxon>
        <taxon>Helotiales incertae sedis</taxon>
        <taxon>Amylocarpus</taxon>
    </lineage>
</organism>
<dbReference type="EMBL" id="MU251742">
    <property type="protein sequence ID" value="KAG9229663.1"/>
    <property type="molecule type" value="Genomic_DNA"/>
</dbReference>
<accession>A0A9P8C0R5</accession>
<dbReference type="Proteomes" id="UP000824998">
    <property type="component" value="Unassembled WGS sequence"/>
</dbReference>
<evidence type="ECO:0000313" key="2">
    <source>
        <dbReference type="Proteomes" id="UP000824998"/>
    </source>
</evidence>
<protein>
    <submittedName>
        <fullName evidence="1">Uncharacterized protein</fullName>
    </submittedName>
</protein>
<reference evidence="1" key="1">
    <citation type="journal article" date="2021" name="IMA Fungus">
        <title>Genomic characterization of three marine fungi, including Emericellopsis atlantica sp. nov. with signatures of a generalist lifestyle and marine biomass degradation.</title>
        <authorList>
            <person name="Hagestad O.C."/>
            <person name="Hou L."/>
            <person name="Andersen J.H."/>
            <person name="Hansen E.H."/>
            <person name="Altermark B."/>
            <person name="Li C."/>
            <person name="Kuhnert E."/>
            <person name="Cox R.J."/>
            <person name="Crous P.W."/>
            <person name="Spatafora J.W."/>
            <person name="Lail K."/>
            <person name="Amirebrahimi M."/>
            <person name="Lipzen A."/>
            <person name="Pangilinan J."/>
            <person name="Andreopoulos W."/>
            <person name="Hayes R.D."/>
            <person name="Ng V."/>
            <person name="Grigoriev I.V."/>
            <person name="Jackson S.A."/>
            <person name="Sutton T.D.S."/>
            <person name="Dobson A.D.W."/>
            <person name="Rama T."/>
        </authorList>
    </citation>
    <scope>NUCLEOTIDE SEQUENCE</scope>
    <source>
        <strain evidence="1">TRa018bII</strain>
    </source>
</reference>
<comment type="caution">
    <text evidence="1">The sequence shown here is derived from an EMBL/GenBank/DDBJ whole genome shotgun (WGS) entry which is preliminary data.</text>
</comment>
<sequence length="69" mass="7745">MVREQHEDKKVATEAGDPSKKVAGEAFLITNGEPIEFWGFASLVWRFKGYSTPLGNITIVPMWLAFFIA</sequence>
<gene>
    <name evidence="1" type="ORF">BJ875DRAFT_386886</name>
</gene>
<keyword evidence="2" id="KW-1185">Reference proteome</keyword>